<organism evidence="3 4">
    <name type="scientific">Microbacterium resistens</name>
    <dbReference type="NCBI Taxonomy" id="156977"/>
    <lineage>
        <taxon>Bacteria</taxon>
        <taxon>Bacillati</taxon>
        <taxon>Actinomycetota</taxon>
        <taxon>Actinomycetes</taxon>
        <taxon>Micrococcales</taxon>
        <taxon>Microbacteriaceae</taxon>
        <taxon>Microbacterium</taxon>
    </lineage>
</organism>
<dbReference type="Proteomes" id="UP001199642">
    <property type="component" value="Chromosome"/>
</dbReference>
<feature type="region of interest" description="Disordered" evidence="1">
    <location>
        <begin position="31"/>
        <end position="76"/>
    </location>
</feature>
<accession>A0ABY3RRU5</accession>
<evidence type="ECO:0000313" key="4">
    <source>
        <dbReference type="Proteomes" id="UP001199642"/>
    </source>
</evidence>
<feature type="chain" id="PRO_5045700010" evidence="2">
    <location>
        <begin position="27"/>
        <end position="181"/>
    </location>
</feature>
<proteinExistence type="predicted"/>
<keyword evidence="4" id="KW-1185">Reference proteome</keyword>
<evidence type="ECO:0000256" key="1">
    <source>
        <dbReference type="SAM" id="MobiDB-lite"/>
    </source>
</evidence>
<feature type="signal peptide" evidence="2">
    <location>
        <begin position="1"/>
        <end position="26"/>
    </location>
</feature>
<keyword evidence="2" id="KW-0732">Signal</keyword>
<evidence type="ECO:0000313" key="3">
    <source>
        <dbReference type="EMBL" id="UGS26684.1"/>
    </source>
</evidence>
<gene>
    <name evidence="3" type="ORF">K8F61_00115</name>
</gene>
<reference evidence="3 4" key="1">
    <citation type="submission" date="2023-01" db="EMBL/GenBank/DDBJ databases">
        <title>Characterization of estradiol degrading bacteria Microbacterium sp. MZT7 and reveal degrading genes through genome analysis.</title>
        <authorList>
            <person name="Hao P."/>
            <person name="Gao Y."/>
        </authorList>
    </citation>
    <scope>NUCLEOTIDE SEQUENCE [LARGE SCALE GENOMIC DNA]</scope>
    <source>
        <strain evidence="3 4">MZT7</strain>
    </source>
</reference>
<dbReference type="RefSeq" id="WP_231820287.1">
    <property type="nucleotide sequence ID" value="NZ_CP082781.1"/>
</dbReference>
<dbReference type="EMBL" id="CP082781">
    <property type="protein sequence ID" value="UGS26684.1"/>
    <property type="molecule type" value="Genomic_DNA"/>
</dbReference>
<name>A0ABY3RRU5_9MICO</name>
<evidence type="ECO:0000256" key="2">
    <source>
        <dbReference type="SAM" id="SignalP"/>
    </source>
</evidence>
<protein>
    <submittedName>
        <fullName evidence="3">DUF3060 domain-containing protein</fullName>
    </submittedName>
</protein>
<sequence>MRILRPLSGGLAAAALLVVLSGCTVAVVDGEAGEPSPSSSPDRGAEAGTESAEDDASPAASTGAEGSLPATDDAATGTDLTREALIASSTRTLRCDGELTLLDDAMATRVEGPCDRLILNTRGSQVVTDDVAFLEVIGDGNVVLSGALDKLLVNGEGNVVRWTGETPEISDVGSTNVLKAQ</sequence>
<dbReference type="PROSITE" id="PS51257">
    <property type="entry name" value="PROKAR_LIPOPROTEIN"/>
    <property type="match status" value="1"/>
</dbReference>